<dbReference type="PANTHER" id="PTHR11104">
    <property type="entry name" value="AMINOGLYCOSIDE N3-ACETYLTRANSFERASE"/>
    <property type="match status" value="1"/>
</dbReference>
<dbReference type="EC" id="2.3.1.-" evidence="4"/>
<reference evidence="5 6" key="1">
    <citation type="submission" date="2022-04" db="EMBL/GenBank/DDBJ databases">
        <title>Halobacillus sp. isolated from saltern.</title>
        <authorList>
            <person name="Won M."/>
            <person name="Lee C.-M."/>
            <person name="Woen H.-Y."/>
            <person name="Kwon S.-W."/>
        </authorList>
    </citation>
    <scope>NUCLEOTIDE SEQUENCE [LARGE SCALE GENOMIC DNA]</scope>
    <source>
        <strain evidence="5 6">SSTM10-2</strain>
    </source>
</reference>
<dbReference type="SUPFAM" id="SSF110710">
    <property type="entry name" value="TTHA0583/YokD-like"/>
    <property type="match status" value="1"/>
</dbReference>
<dbReference type="Pfam" id="PF02522">
    <property type="entry name" value="Antibiotic_NAT"/>
    <property type="match status" value="1"/>
</dbReference>
<dbReference type="PANTHER" id="PTHR11104:SF0">
    <property type="entry name" value="SPBETA PROPHAGE-DERIVED AMINOGLYCOSIDE N(3')-ACETYLTRANSFERASE-LIKE PROTEIN YOKD"/>
    <property type="match status" value="1"/>
</dbReference>
<dbReference type="InterPro" id="IPR028345">
    <property type="entry name" value="Antibiotic_NAT-like"/>
</dbReference>
<organism evidence="5 6">
    <name type="scientific">Halobacillus shinanisalinarum</name>
    <dbReference type="NCBI Taxonomy" id="2932258"/>
    <lineage>
        <taxon>Bacteria</taxon>
        <taxon>Bacillati</taxon>
        <taxon>Bacillota</taxon>
        <taxon>Bacilli</taxon>
        <taxon>Bacillales</taxon>
        <taxon>Bacillaceae</taxon>
        <taxon>Halobacillus</taxon>
    </lineage>
</organism>
<evidence type="ECO:0000256" key="4">
    <source>
        <dbReference type="RuleBase" id="RU365031"/>
    </source>
</evidence>
<dbReference type="EMBL" id="CP095074">
    <property type="protein sequence ID" value="UOQ95560.1"/>
    <property type="molecule type" value="Genomic_DNA"/>
</dbReference>
<keyword evidence="4" id="KW-0046">Antibiotic resistance</keyword>
<evidence type="ECO:0000313" key="6">
    <source>
        <dbReference type="Proteomes" id="UP000831880"/>
    </source>
</evidence>
<keyword evidence="6" id="KW-1185">Reference proteome</keyword>
<sequence>MSEQEMLPFRYLPGGENAEEFTSEHSLAFSLNDDSPLGKFYEADARVLLLGVDYDSNTSFHLSEYRSSTCKVMTRGAPLLVNGKQQWTTYKDIEMDEERFNAIGRDYEASHYVIKGYVGQAQSRLFSMAKSVDFATQWLKSKQKEVPQE</sequence>
<name>A0ABY4H523_9BACI</name>
<dbReference type="Proteomes" id="UP000831880">
    <property type="component" value="Chromosome"/>
</dbReference>
<evidence type="ECO:0000256" key="2">
    <source>
        <dbReference type="ARBA" id="ARBA00022679"/>
    </source>
</evidence>
<keyword evidence="3 4" id="KW-0012">Acyltransferase</keyword>
<protein>
    <recommendedName>
        <fullName evidence="4">Aminoglycoside N(3)-acetyltransferase</fullName>
        <ecNumber evidence="4">2.3.1.-</ecNumber>
    </recommendedName>
</protein>
<proteinExistence type="inferred from homology"/>
<accession>A0ABY4H523</accession>
<dbReference type="RefSeq" id="WP_244755413.1">
    <property type="nucleotide sequence ID" value="NZ_CP095074.1"/>
</dbReference>
<evidence type="ECO:0000256" key="3">
    <source>
        <dbReference type="ARBA" id="ARBA00023315"/>
    </source>
</evidence>
<evidence type="ECO:0000256" key="1">
    <source>
        <dbReference type="ARBA" id="ARBA00006383"/>
    </source>
</evidence>
<comment type="similarity">
    <text evidence="1 4">Belongs to the antibiotic N-acetyltransferase family.</text>
</comment>
<gene>
    <name evidence="5" type="ORF">MUO14_11920</name>
</gene>
<evidence type="ECO:0000313" key="5">
    <source>
        <dbReference type="EMBL" id="UOQ95560.1"/>
    </source>
</evidence>
<keyword evidence="2 4" id="KW-0808">Transferase</keyword>
<dbReference type="InterPro" id="IPR003679">
    <property type="entry name" value="Amioglycoside_AcTrfase"/>
</dbReference>
<comment type="catalytic activity">
    <reaction evidence="4">
        <text>a 2-deoxystreptamine antibiotic + acetyl-CoA = an N(3)-acetyl-2-deoxystreptamine antibiotic + CoA + H(+)</text>
        <dbReference type="Rhea" id="RHEA:12665"/>
        <dbReference type="ChEBI" id="CHEBI:15378"/>
        <dbReference type="ChEBI" id="CHEBI:57287"/>
        <dbReference type="ChEBI" id="CHEBI:57288"/>
        <dbReference type="ChEBI" id="CHEBI:57921"/>
        <dbReference type="ChEBI" id="CHEBI:77452"/>
        <dbReference type="EC" id="2.3.1.81"/>
    </reaction>
</comment>